<protein>
    <submittedName>
        <fullName evidence="1">DUF1810 domain-containing protein</fullName>
    </submittedName>
</protein>
<gene>
    <name evidence="1" type="ORF">I8E28_15750</name>
</gene>
<dbReference type="InterPro" id="IPR036287">
    <property type="entry name" value="Rv1873-like_sf"/>
</dbReference>
<dbReference type="Gene3D" id="1.25.40.380">
    <property type="entry name" value="Protein of unknown function DUF1810"/>
    <property type="match status" value="1"/>
</dbReference>
<keyword evidence="2" id="KW-1185">Reference proteome</keyword>
<dbReference type="PIRSF" id="PIRSF008546">
    <property type="entry name" value="UCP008546"/>
    <property type="match status" value="1"/>
</dbReference>
<dbReference type="Proteomes" id="UP000617041">
    <property type="component" value="Unassembled WGS sequence"/>
</dbReference>
<dbReference type="RefSeq" id="WP_200789013.1">
    <property type="nucleotide sequence ID" value="NZ_JAEDAO010000001.1"/>
</dbReference>
<dbReference type="SUPFAM" id="SSF140736">
    <property type="entry name" value="Rv1873-like"/>
    <property type="match status" value="1"/>
</dbReference>
<name>A0A934Q3S8_9BURK</name>
<dbReference type="Pfam" id="PF08837">
    <property type="entry name" value="DUF1810"/>
    <property type="match status" value="1"/>
</dbReference>
<organism evidence="1 2">
    <name type="scientific">Ramlibacter algicola</name>
    <dbReference type="NCBI Taxonomy" id="2795217"/>
    <lineage>
        <taxon>Bacteria</taxon>
        <taxon>Pseudomonadati</taxon>
        <taxon>Pseudomonadota</taxon>
        <taxon>Betaproteobacteria</taxon>
        <taxon>Burkholderiales</taxon>
        <taxon>Comamonadaceae</taxon>
        <taxon>Ramlibacter</taxon>
    </lineage>
</organism>
<reference evidence="1" key="1">
    <citation type="submission" date="2020-12" db="EMBL/GenBank/DDBJ databases">
        <title>Ramlibacter sp. nov., isolated from a freshwater alga, Cryptomonas.</title>
        <authorList>
            <person name="Kim H.M."/>
            <person name="Jeon C.O."/>
        </authorList>
    </citation>
    <scope>NUCLEOTIDE SEQUENCE</scope>
    <source>
        <strain evidence="1">CrO1</strain>
    </source>
</reference>
<sequence length="143" mass="15816">MEREDGLDRFVAAQDGVMADAVQELREGRKRTHWMWFVFPQLAGLGSSPTAQRYAIRSLDEARAYLAHPVLGHRLRECCELLLEAPTSDAHAIFGSPDDMKLRSCLTLFSAVAPAEPLFRDVLARFYAGAPDARTLQLLGSAA</sequence>
<accession>A0A934Q3S8</accession>
<proteinExistence type="predicted"/>
<dbReference type="AlphaFoldDB" id="A0A934Q3S8"/>
<dbReference type="InterPro" id="IPR014937">
    <property type="entry name" value="DUF1810"/>
</dbReference>
<comment type="caution">
    <text evidence="1">The sequence shown here is derived from an EMBL/GenBank/DDBJ whole genome shotgun (WGS) entry which is preliminary data.</text>
</comment>
<dbReference type="EMBL" id="JAEDAO010000001">
    <property type="protein sequence ID" value="MBK0394056.1"/>
    <property type="molecule type" value="Genomic_DNA"/>
</dbReference>
<evidence type="ECO:0000313" key="1">
    <source>
        <dbReference type="EMBL" id="MBK0394056.1"/>
    </source>
</evidence>
<evidence type="ECO:0000313" key="2">
    <source>
        <dbReference type="Proteomes" id="UP000617041"/>
    </source>
</evidence>